<feature type="domain" description="Thioredoxin-like fold" evidence="4">
    <location>
        <begin position="26"/>
        <end position="140"/>
    </location>
</feature>
<evidence type="ECO:0000256" key="3">
    <source>
        <dbReference type="SAM" id="MobiDB-lite"/>
    </source>
</evidence>
<dbReference type="Pfam" id="PF17172">
    <property type="entry name" value="GST_N_4"/>
    <property type="match status" value="1"/>
</dbReference>
<gene>
    <name evidence="5" type="ORF">MYCTH_2301791</name>
</gene>
<evidence type="ECO:0000256" key="1">
    <source>
        <dbReference type="ARBA" id="ARBA00006475"/>
    </source>
</evidence>
<evidence type="ECO:0000313" key="5">
    <source>
        <dbReference type="EMBL" id="AEO56648.1"/>
    </source>
</evidence>
<dbReference type="InParanoid" id="G2QA98"/>
<dbReference type="STRING" id="573729.G2QA98"/>
<evidence type="ECO:0000256" key="2">
    <source>
        <dbReference type="ARBA" id="ARBA00007409"/>
    </source>
</evidence>
<keyword evidence="6" id="KW-1185">Reference proteome</keyword>
<dbReference type="InterPro" id="IPR026928">
    <property type="entry name" value="FAX/IsoI-like"/>
</dbReference>
<organism evidence="5 6">
    <name type="scientific">Thermothelomyces thermophilus (strain ATCC 42464 / BCRC 31852 / DSM 1799)</name>
    <name type="common">Sporotrichum thermophile</name>
    <dbReference type="NCBI Taxonomy" id="573729"/>
    <lineage>
        <taxon>Eukaryota</taxon>
        <taxon>Fungi</taxon>
        <taxon>Dikarya</taxon>
        <taxon>Ascomycota</taxon>
        <taxon>Pezizomycotina</taxon>
        <taxon>Sordariomycetes</taxon>
        <taxon>Sordariomycetidae</taxon>
        <taxon>Sordariales</taxon>
        <taxon>Chaetomiaceae</taxon>
        <taxon>Thermothelomyces</taxon>
    </lineage>
</organism>
<dbReference type="VEuPathDB" id="FungiDB:MYCTH_2301791"/>
<dbReference type="InterPro" id="IPR040079">
    <property type="entry name" value="Glutathione_S-Trfase"/>
</dbReference>
<dbReference type="SFLD" id="SFLDG01200">
    <property type="entry name" value="SUF1.1"/>
    <property type="match status" value="1"/>
</dbReference>
<dbReference type="SFLD" id="SFLDS00019">
    <property type="entry name" value="Glutathione_Transferase_(cytos"/>
    <property type="match status" value="1"/>
</dbReference>
<dbReference type="eggNOG" id="KOG4244">
    <property type="taxonomic scope" value="Eukaryota"/>
</dbReference>
<dbReference type="PANTHER" id="PTHR12289:SF41">
    <property type="entry name" value="FAILED AXON CONNECTIONS-RELATED"/>
    <property type="match status" value="1"/>
</dbReference>
<dbReference type="SFLD" id="SFLDG01180">
    <property type="entry name" value="SUF1"/>
    <property type="match status" value="1"/>
</dbReference>
<dbReference type="Proteomes" id="UP000007322">
    <property type="component" value="Chromosome 2"/>
</dbReference>
<protein>
    <recommendedName>
        <fullName evidence="4">Thioredoxin-like fold domain-containing protein</fullName>
    </recommendedName>
</protein>
<dbReference type="HOGENOM" id="CLU_044137_1_2_1"/>
<dbReference type="InterPro" id="IPR012336">
    <property type="entry name" value="Thioredoxin-like_fold"/>
</dbReference>
<dbReference type="AlphaFoldDB" id="G2QA98"/>
<dbReference type="GO" id="GO:0005737">
    <property type="term" value="C:cytoplasm"/>
    <property type="evidence" value="ECO:0007669"/>
    <property type="project" value="TreeGrafter"/>
</dbReference>
<dbReference type="OMA" id="MEYAERI"/>
<dbReference type="PANTHER" id="PTHR12289">
    <property type="entry name" value="METAXIN RELATED"/>
    <property type="match status" value="1"/>
</dbReference>
<dbReference type="GeneID" id="11510698"/>
<dbReference type="KEGG" id="mtm:MYCTH_2301791"/>
<dbReference type="RefSeq" id="XP_003661893.1">
    <property type="nucleotide sequence ID" value="XM_003661845.1"/>
</dbReference>
<proteinExistence type="inferred from homology"/>
<sequence>MANSKPTPSLTLYRGFPSRGRYTPSPFVNKLEARLRIGGLPYRVETGSIFKAPRGKLPYLDFDREGGSGGGGENDNNTTGSGPEQLADSTLIARRLIEEGYLPDLNAALTPAERARDLALRALLEDKLYFYQVRERWIDNYYAMRDSVLGFMPFPVRFVVGLLAYRNVKNTLHGQGVLRFTADEAQALRLEVWESVNAMLLESRNKAREAGRYGPFWALGGAAPTEADAAVFGFVVASLSCKQAPTTKEIIRSFPVVMEYARRIHDQYFSDYEHWTE</sequence>
<comment type="similarity">
    <text evidence="2">Belongs to the GST superfamily.</text>
</comment>
<accession>G2QA98</accession>
<reference evidence="5 6" key="1">
    <citation type="journal article" date="2011" name="Nat. Biotechnol.">
        <title>Comparative genomic analysis of the thermophilic biomass-degrading fungi Myceliophthora thermophila and Thielavia terrestris.</title>
        <authorList>
            <person name="Berka R.M."/>
            <person name="Grigoriev I.V."/>
            <person name="Otillar R."/>
            <person name="Salamov A."/>
            <person name="Grimwood J."/>
            <person name="Reid I."/>
            <person name="Ishmael N."/>
            <person name="John T."/>
            <person name="Darmond C."/>
            <person name="Moisan M.-C."/>
            <person name="Henrissat B."/>
            <person name="Coutinho P.M."/>
            <person name="Lombard V."/>
            <person name="Natvig D.O."/>
            <person name="Lindquist E."/>
            <person name="Schmutz J."/>
            <person name="Lucas S."/>
            <person name="Harris P."/>
            <person name="Powlowski J."/>
            <person name="Bellemare A."/>
            <person name="Taylor D."/>
            <person name="Butler G."/>
            <person name="de Vries R.P."/>
            <person name="Allijn I.E."/>
            <person name="van den Brink J."/>
            <person name="Ushinsky S."/>
            <person name="Storms R."/>
            <person name="Powell A.J."/>
            <person name="Paulsen I.T."/>
            <person name="Elbourne L.D.H."/>
            <person name="Baker S.E."/>
            <person name="Magnuson J."/>
            <person name="LaBoissiere S."/>
            <person name="Clutterbuck A.J."/>
            <person name="Martinez D."/>
            <person name="Wogulis M."/>
            <person name="de Leon A.L."/>
            <person name="Rey M.W."/>
            <person name="Tsang A."/>
        </authorList>
    </citation>
    <scope>NUCLEOTIDE SEQUENCE [LARGE SCALE GENOMIC DNA]</scope>
    <source>
        <strain evidence="6">ATCC 42464 / BCRC 31852 / DSM 1799</strain>
    </source>
</reference>
<name>G2QA98_THET4</name>
<dbReference type="InterPro" id="IPR050931">
    <property type="entry name" value="Mito_Protein_Transport_Metaxin"/>
</dbReference>
<comment type="similarity">
    <text evidence="1">Belongs to the FAX family.</text>
</comment>
<feature type="region of interest" description="Disordered" evidence="3">
    <location>
        <begin position="60"/>
        <end position="85"/>
    </location>
</feature>
<evidence type="ECO:0000313" key="6">
    <source>
        <dbReference type="Proteomes" id="UP000007322"/>
    </source>
</evidence>
<dbReference type="OrthoDB" id="5809458at2759"/>
<evidence type="ECO:0000259" key="4">
    <source>
        <dbReference type="Pfam" id="PF17172"/>
    </source>
</evidence>
<dbReference type="EMBL" id="CP003003">
    <property type="protein sequence ID" value="AEO56648.1"/>
    <property type="molecule type" value="Genomic_DNA"/>
</dbReference>